<dbReference type="Proteomes" id="UP001519343">
    <property type="component" value="Unassembled WGS sequence"/>
</dbReference>
<reference evidence="8 9" key="1">
    <citation type="submission" date="2021-03" db="EMBL/GenBank/DDBJ databases">
        <title>Genomic Encyclopedia of Type Strains, Phase IV (KMG-IV): sequencing the most valuable type-strain genomes for metagenomic binning, comparative biology and taxonomic classification.</title>
        <authorList>
            <person name="Goeker M."/>
        </authorList>
    </citation>
    <scope>NUCLEOTIDE SEQUENCE [LARGE SCALE GENOMIC DNA]</scope>
    <source>
        <strain evidence="8 9">DSM 24738</strain>
    </source>
</reference>
<gene>
    <name evidence="8" type="ORF">J2Z37_003974</name>
</gene>
<keyword evidence="2" id="KW-1003">Cell membrane</keyword>
<dbReference type="PANTHER" id="PTHR30474:SF13">
    <property type="entry name" value="STAGE V SPORULATION PROTEIN E"/>
    <property type="match status" value="1"/>
</dbReference>
<feature type="transmembrane region" description="Helical" evidence="7">
    <location>
        <begin position="77"/>
        <end position="96"/>
    </location>
</feature>
<evidence type="ECO:0000256" key="5">
    <source>
        <dbReference type="ARBA" id="ARBA00022989"/>
    </source>
</evidence>
<feature type="transmembrane region" description="Helical" evidence="7">
    <location>
        <begin position="53"/>
        <end position="71"/>
    </location>
</feature>
<evidence type="ECO:0000256" key="7">
    <source>
        <dbReference type="SAM" id="Phobius"/>
    </source>
</evidence>
<evidence type="ECO:0000256" key="3">
    <source>
        <dbReference type="ARBA" id="ARBA00022692"/>
    </source>
</evidence>
<evidence type="ECO:0000256" key="1">
    <source>
        <dbReference type="ARBA" id="ARBA00004651"/>
    </source>
</evidence>
<feature type="transmembrane region" description="Helical" evidence="7">
    <location>
        <begin position="108"/>
        <end position="131"/>
    </location>
</feature>
<dbReference type="RefSeq" id="WP_209812047.1">
    <property type="nucleotide sequence ID" value="NZ_JAGGKT010000015.1"/>
</dbReference>
<keyword evidence="5 7" id="KW-1133">Transmembrane helix</keyword>
<comment type="caution">
    <text evidence="8">The sequence shown here is derived from an EMBL/GenBank/DDBJ whole genome shotgun (WGS) entry which is preliminary data.</text>
</comment>
<evidence type="ECO:0000313" key="8">
    <source>
        <dbReference type="EMBL" id="MBP1933957.1"/>
    </source>
</evidence>
<evidence type="ECO:0000313" key="9">
    <source>
        <dbReference type="Proteomes" id="UP001519343"/>
    </source>
</evidence>
<dbReference type="NCBIfam" id="TIGR02614">
    <property type="entry name" value="ftsW"/>
    <property type="match status" value="1"/>
</dbReference>
<keyword evidence="8" id="KW-0132">Cell division</keyword>
<dbReference type="InterPro" id="IPR013437">
    <property type="entry name" value="FtsW"/>
</dbReference>
<dbReference type="InterPro" id="IPR001182">
    <property type="entry name" value="FtsW/RodA"/>
</dbReference>
<dbReference type="PROSITE" id="PS00428">
    <property type="entry name" value="FTSW_RODA_SPOVE"/>
    <property type="match status" value="1"/>
</dbReference>
<feature type="transmembrane region" description="Helical" evidence="7">
    <location>
        <begin position="151"/>
        <end position="179"/>
    </location>
</feature>
<keyword evidence="6 7" id="KW-0472">Membrane</keyword>
<dbReference type="GO" id="GO:0051301">
    <property type="term" value="P:cell division"/>
    <property type="evidence" value="ECO:0007669"/>
    <property type="project" value="UniProtKB-KW"/>
</dbReference>
<feature type="transmembrane region" description="Helical" evidence="7">
    <location>
        <begin position="186"/>
        <end position="209"/>
    </location>
</feature>
<evidence type="ECO:0000256" key="2">
    <source>
        <dbReference type="ARBA" id="ARBA00022475"/>
    </source>
</evidence>
<sequence length="367" mass="40173">MLPKWTKVQKAPDQVILLTTFLLLSIGIVMVYSSSAVIATGLGDSFYFTKRQLLFAGVGLFLMFLTMNIHYSFWQRWAWVGLWSCSGLLLLVLLLGKEVNGAKSWFGFAGFGIQPAEFVKMALILFLANWFAKHQQEVTSFRKGLLPPLSITFLMLGFILLQPDLGTAAIVMGTVLLLLFVAGCRLIHVGGLIAGCLLGVVVLTVIAPYRVARITSFLDPWKDPWGSGYQLIQSLYAIGPGKWFGLGLGMSRQKFYYLPEPHNDFIFSILSEELGFVGASMVIVLFFLLLWRGIRIAILAPDSFASFLAVGIIGLIAIQVCINVSVVTGLFPVTGITLPFLSYGGSSLVLLLASIGILLNISRYAKG</sequence>
<dbReference type="InterPro" id="IPR013438">
    <property type="entry name" value="SpoVE"/>
</dbReference>
<organism evidence="8 9">
    <name type="scientific">Ammoniphilus resinae</name>
    <dbReference type="NCBI Taxonomy" id="861532"/>
    <lineage>
        <taxon>Bacteria</taxon>
        <taxon>Bacillati</taxon>
        <taxon>Bacillota</taxon>
        <taxon>Bacilli</taxon>
        <taxon>Bacillales</taxon>
        <taxon>Paenibacillaceae</taxon>
        <taxon>Aneurinibacillus group</taxon>
        <taxon>Ammoniphilus</taxon>
    </lineage>
</organism>
<feature type="transmembrane region" description="Helical" evidence="7">
    <location>
        <begin position="15"/>
        <end position="41"/>
    </location>
</feature>
<protein>
    <submittedName>
        <fullName evidence="8">Cell division protein FtsW</fullName>
    </submittedName>
</protein>
<feature type="transmembrane region" description="Helical" evidence="7">
    <location>
        <begin position="265"/>
        <end position="291"/>
    </location>
</feature>
<keyword evidence="4" id="KW-0133">Cell shape</keyword>
<evidence type="ECO:0000256" key="6">
    <source>
        <dbReference type="ARBA" id="ARBA00023136"/>
    </source>
</evidence>
<feature type="transmembrane region" description="Helical" evidence="7">
    <location>
        <begin position="340"/>
        <end position="361"/>
    </location>
</feature>
<keyword evidence="3 7" id="KW-0812">Transmembrane</keyword>
<name>A0ABS4GUZ3_9BACL</name>
<evidence type="ECO:0000256" key="4">
    <source>
        <dbReference type="ARBA" id="ARBA00022960"/>
    </source>
</evidence>
<dbReference type="NCBIfam" id="TIGR02615">
    <property type="entry name" value="spoVE"/>
    <property type="match status" value="1"/>
</dbReference>
<keyword evidence="8" id="KW-0131">Cell cycle</keyword>
<dbReference type="PANTHER" id="PTHR30474">
    <property type="entry name" value="CELL CYCLE PROTEIN"/>
    <property type="match status" value="1"/>
</dbReference>
<dbReference type="EMBL" id="JAGGKT010000015">
    <property type="protein sequence ID" value="MBP1933957.1"/>
    <property type="molecule type" value="Genomic_DNA"/>
</dbReference>
<dbReference type="InterPro" id="IPR018365">
    <property type="entry name" value="Cell_cycle_FtsW-rel_CS"/>
</dbReference>
<comment type="subcellular location">
    <subcellularLocation>
        <location evidence="1">Cell membrane</location>
        <topology evidence="1">Multi-pass membrane protein</topology>
    </subcellularLocation>
</comment>
<proteinExistence type="predicted"/>
<keyword evidence="9" id="KW-1185">Reference proteome</keyword>
<accession>A0ABS4GUZ3</accession>
<dbReference type="Pfam" id="PF01098">
    <property type="entry name" value="FTSW_RODA_SPOVE"/>
    <property type="match status" value="1"/>
</dbReference>
<feature type="transmembrane region" description="Helical" evidence="7">
    <location>
        <begin position="303"/>
        <end position="328"/>
    </location>
</feature>